<gene>
    <name evidence="3" type="primary">amp</name>
</gene>
<keyword evidence="2" id="KW-0732">Signal</keyword>
<keyword evidence="1" id="KW-0472">Membrane</keyword>
<reference evidence="3" key="1">
    <citation type="journal article" date="2006" name="J. Bacteriol.">
        <title>Positive selection acting on a surface membrane protein of the plant-pathogenic phytoplasmas.</title>
        <authorList>
            <person name="Kakizawa S."/>
            <person name="Oshima K."/>
            <person name="Jung H.Y."/>
            <person name="Suzuki S."/>
            <person name="Nishigawa H."/>
            <person name="Arashida R."/>
            <person name="Miyata S."/>
            <person name="Ugaki M."/>
            <person name="Kishino H."/>
            <person name="Namba S."/>
        </authorList>
    </citation>
    <scope>NUCLEOTIDE SEQUENCE</scope>
    <source>
        <strain evidence="3">PPT</strain>
    </source>
</reference>
<accession>Q1MXC6</accession>
<keyword evidence="1" id="KW-0812">Transmembrane</keyword>
<protein>
    <submittedName>
        <fullName evidence="3">Antigenic membrane protein</fullName>
    </submittedName>
</protein>
<feature type="signal peptide" evidence="2">
    <location>
        <begin position="1"/>
        <end position="32"/>
    </location>
</feature>
<keyword evidence="1" id="KW-1133">Transmembrane helix</keyword>
<evidence type="ECO:0000256" key="2">
    <source>
        <dbReference type="SAM" id="SignalP"/>
    </source>
</evidence>
<proteinExistence type="predicted"/>
<name>Q1MXC6_9MOLU</name>
<evidence type="ECO:0000313" key="3">
    <source>
        <dbReference type="EMBL" id="BAE93546.1"/>
    </source>
</evidence>
<organism evidence="3">
    <name type="scientific">Potato purple top phytoplasma</name>
    <dbReference type="NCBI Taxonomy" id="266806"/>
    <lineage>
        <taxon>Bacteria</taxon>
        <taxon>Bacillati</taxon>
        <taxon>Mycoplasmatota</taxon>
        <taxon>Mollicutes</taxon>
        <taxon>Acholeplasmatales</taxon>
        <taxon>Acholeplasmataceae</taxon>
        <taxon>Candidatus Phytoplasma</taxon>
    </lineage>
</organism>
<feature type="chain" id="PRO_5004194700" evidence="2">
    <location>
        <begin position="33"/>
        <end position="164"/>
    </location>
</feature>
<sequence length="164" mass="17611">MQNQKNQKYLVSKVIVLFAAVFLMFVGVQVFAADAATNLGSLQAPKQPLTFTSDEEAGKLPSVVQALKVLKADQNLINILTEANVDVSTDSTDTNSKKVIIKAKAAKSDVVTGELSLNYVVGADKGVAAATPFYKSWWFLTLLVVTVVAVASGVVFFVKKNKKN</sequence>
<dbReference type="EMBL" id="AB167357">
    <property type="protein sequence ID" value="BAE93546.1"/>
    <property type="molecule type" value="Genomic_DNA"/>
</dbReference>
<evidence type="ECO:0000256" key="1">
    <source>
        <dbReference type="SAM" id="Phobius"/>
    </source>
</evidence>
<dbReference type="AlphaFoldDB" id="Q1MXC6"/>
<feature type="transmembrane region" description="Helical" evidence="1">
    <location>
        <begin position="137"/>
        <end position="158"/>
    </location>
</feature>